<dbReference type="STRING" id="930991.A0A0D0DQ31"/>
<dbReference type="InterPro" id="IPR036020">
    <property type="entry name" value="WW_dom_sf"/>
</dbReference>
<evidence type="ECO:0000313" key="3">
    <source>
        <dbReference type="EMBL" id="KIK81285.1"/>
    </source>
</evidence>
<protein>
    <recommendedName>
        <fullName evidence="2">WW domain-containing protein</fullName>
    </recommendedName>
</protein>
<feature type="compositionally biased region" description="Basic and acidic residues" evidence="1">
    <location>
        <begin position="366"/>
        <end position="393"/>
    </location>
</feature>
<feature type="compositionally biased region" description="Acidic residues" evidence="1">
    <location>
        <begin position="1"/>
        <end position="19"/>
    </location>
</feature>
<reference evidence="4" key="2">
    <citation type="submission" date="2015-01" db="EMBL/GenBank/DDBJ databases">
        <title>Evolutionary Origins and Diversification of the Mycorrhizal Mutualists.</title>
        <authorList>
            <consortium name="DOE Joint Genome Institute"/>
            <consortium name="Mycorrhizal Genomics Consortium"/>
            <person name="Kohler A."/>
            <person name="Kuo A."/>
            <person name="Nagy L.G."/>
            <person name="Floudas D."/>
            <person name="Copeland A."/>
            <person name="Barry K.W."/>
            <person name="Cichocki N."/>
            <person name="Veneault-Fourrey C."/>
            <person name="LaButti K."/>
            <person name="Lindquist E.A."/>
            <person name="Lipzen A."/>
            <person name="Lundell T."/>
            <person name="Morin E."/>
            <person name="Murat C."/>
            <person name="Riley R."/>
            <person name="Ohm R."/>
            <person name="Sun H."/>
            <person name="Tunlid A."/>
            <person name="Henrissat B."/>
            <person name="Grigoriev I.V."/>
            <person name="Hibbett D.S."/>
            <person name="Martin F."/>
        </authorList>
    </citation>
    <scope>NUCLEOTIDE SEQUENCE [LARGE SCALE GENOMIC DNA]</scope>
    <source>
        <strain evidence="4">Ve08.2h10</strain>
    </source>
</reference>
<dbReference type="InParanoid" id="A0A0D0DQ31"/>
<feature type="region of interest" description="Disordered" evidence="1">
    <location>
        <begin position="1"/>
        <end position="122"/>
    </location>
</feature>
<keyword evidence="4" id="KW-1185">Reference proteome</keyword>
<feature type="compositionally biased region" description="Polar residues" evidence="1">
    <location>
        <begin position="394"/>
        <end position="423"/>
    </location>
</feature>
<feature type="compositionally biased region" description="Acidic residues" evidence="1">
    <location>
        <begin position="29"/>
        <end position="45"/>
    </location>
</feature>
<reference evidence="3 4" key="1">
    <citation type="submission" date="2014-04" db="EMBL/GenBank/DDBJ databases">
        <authorList>
            <consortium name="DOE Joint Genome Institute"/>
            <person name="Kuo A."/>
            <person name="Kohler A."/>
            <person name="Jargeat P."/>
            <person name="Nagy L.G."/>
            <person name="Floudas D."/>
            <person name="Copeland A."/>
            <person name="Barry K.W."/>
            <person name="Cichocki N."/>
            <person name="Veneault-Fourrey C."/>
            <person name="LaButti K."/>
            <person name="Lindquist E.A."/>
            <person name="Lipzen A."/>
            <person name="Lundell T."/>
            <person name="Morin E."/>
            <person name="Murat C."/>
            <person name="Sun H."/>
            <person name="Tunlid A."/>
            <person name="Henrissat B."/>
            <person name="Grigoriev I.V."/>
            <person name="Hibbett D.S."/>
            <person name="Martin F."/>
            <person name="Nordberg H.P."/>
            <person name="Cantor M.N."/>
            <person name="Hua S.X."/>
        </authorList>
    </citation>
    <scope>NUCLEOTIDE SEQUENCE [LARGE SCALE GENOMIC DNA]</scope>
    <source>
        <strain evidence="3 4">Ve08.2h10</strain>
    </source>
</reference>
<dbReference type="InterPro" id="IPR001202">
    <property type="entry name" value="WW_dom"/>
</dbReference>
<dbReference type="HOGENOM" id="CLU_010146_0_0_1"/>
<feature type="region of interest" description="Disordered" evidence="1">
    <location>
        <begin position="861"/>
        <end position="916"/>
    </location>
</feature>
<feature type="domain" description="WW" evidence="2">
    <location>
        <begin position="184"/>
        <end position="218"/>
    </location>
</feature>
<feature type="compositionally biased region" description="Pro residues" evidence="1">
    <location>
        <begin position="627"/>
        <end position="639"/>
    </location>
</feature>
<feature type="region of interest" description="Disordered" evidence="1">
    <location>
        <begin position="366"/>
        <end position="743"/>
    </location>
</feature>
<dbReference type="CDD" id="cd00201">
    <property type="entry name" value="WW"/>
    <property type="match status" value="1"/>
</dbReference>
<feature type="compositionally biased region" description="Basic and acidic residues" evidence="1">
    <location>
        <begin position="690"/>
        <end position="707"/>
    </location>
</feature>
<feature type="compositionally biased region" description="Basic and acidic residues" evidence="1">
    <location>
        <begin position="471"/>
        <end position="483"/>
    </location>
</feature>
<feature type="compositionally biased region" description="Basic and acidic residues" evidence="1">
    <location>
        <begin position="243"/>
        <end position="278"/>
    </location>
</feature>
<gene>
    <name evidence="3" type="ORF">PAXRUDRAFT_195341</name>
</gene>
<dbReference type="SMART" id="SM00456">
    <property type="entry name" value="WW"/>
    <property type="match status" value="1"/>
</dbReference>
<organism evidence="3 4">
    <name type="scientific">Paxillus rubicundulus Ve08.2h10</name>
    <dbReference type="NCBI Taxonomy" id="930991"/>
    <lineage>
        <taxon>Eukaryota</taxon>
        <taxon>Fungi</taxon>
        <taxon>Dikarya</taxon>
        <taxon>Basidiomycota</taxon>
        <taxon>Agaricomycotina</taxon>
        <taxon>Agaricomycetes</taxon>
        <taxon>Agaricomycetidae</taxon>
        <taxon>Boletales</taxon>
        <taxon>Paxilineae</taxon>
        <taxon>Paxillaceae</taxon>
        <taxon>Paxillus</taxon>
    </lineage>
</organism>
<dbReference type="Proteomes" id="UP000054538">
    <property type="component" value="Unassembled WGS sequence"/>
</dbReference>
<dbReference type="AlphaFoldDB" id="A0A0D0DQ31"/>
<dbReference type="Gene3D" id="2.20.70.10">
    <property type="match status" value="1"/>
</dbReference>
<sequence>MEDDTEILDWGHEEEEDLAGSEQRSFAADDAEDAVSLGGDEEDEFLTYQSHVPQGATHRGHSPPKNAQQTMVRQEAAKSYAEAHRPSQLQHQQEQQMERANSGTPQKHKNTTNSSASEQSPLLSRTHSLGKLIHALPPKPVVSSVPFVHPSHPSIIEATAMASRSERDKRNGAGSKPVIHDTSDPLPPGWEVKYPRSGRGVYYYNIHTQECTWTLPTSAATRVQRSQRSDHREDSIEKSLPSKSDETLISRVGRSDGDMSYDDRHYRPGDDGRREDRLTTSIHLITGDTYIPDTYVPGQRNGRSSPAPSRTRDSDLGPPPRRPISPAGSYGDSMQSSYREVPAVSTLSAEDRTWVARDIIPVERPREHRERDLDSAPSDHECRSLPRDTDRSSTLRPKSPVSYSRDSQGSVTTLHTSSKSAQANFEAPPKQKSRFSQADVPVQSDHRQSDTCDSGTRQARTDDVVPFSSHHRNDDIPSRRSLSDARGASDIAKPSASDAQRSESRKRTPLPPQSEAFRPGSRLGTLQRDSGYGLSGVIVPPQASAPSPREIRSGHRAAPGDGPRNTTRHTPSPTVPQADLPTAERGDGARSRRFKPSANGPMHTDSYFPPESTRGRDRDVAMDVDDAPPPRSPDPPPRHSLPKRPVTQDEVPRYPRAMLGADGDGTSRGITTGREARETKELKPGSSQDEPSRSDLARGRQQEERHAPVNSGITQKEPTHHTVEPKAPPAAPNIRLSGTNNIPIGTRNRFPPVLASGDGYQDANVMFGNNAGPVDTRSGRTGKDYERPVSFFVVFLMRTRAYFKVHSSTVMFLAVSRLQQVSLGNVSMPALLLLRALPTADLGGQVGLLGRPLRSTLGTTKGTLKSRFGPPIVKESTEPTHPQRNVSSESLRADLLPEDVSRATAPPLSRESSMASIRGTAELSGLPAHLPSPVVMMTQTWSHHHDKDHSPPRTRGVP</sequence>
<evidence type="ECO:0000259" key="2">
    <source>
        <dbReference type="PROSITE" id="PS50020"/>
    </source>
</evidence>
<accession>A0A0D0DQ31</accession>
<feature type="region of interest" description="Disordered" evidence="1">
    <location>
        <begin position="161"/>
        <end position="184"/>
    </location>
</feature>
<dbReference type="SUPFAM" id="SSF51045">
    <property type="entry name" value="WW domain"/>
    <property type="match status" value="1"/>
</dbReference>
<feature type="compositionally biased region" description="Basic and acidic residues" evidence="1">
    <location>
        <begin position="227"/>
        <end position="237"/>
    </location>
</feature>
<evidence type="ECO:0000256" key="1">
    <source>
        <dbReference type="SAM" id="MobiDB-lite"/>
    </source>
</evidence>
<evidence type="ECO:0000313" key="4">
    <source>
        <dbReference type="Proteomes" id="UP000054538"/>
    </source>
</evidence>
<feature type="compositionally biased region" description="Polar residues" evidence="1">
    <location>
        <begin position="98"/>
        <end position="122"/>
    </location>
</feature>
<feature type="compositionally biased region" description="Basic and acidic residues" evidence="1">
    <location>
        <begin position="674"/>
        <end position="683"/>
    </location>
</feature>
<name>A0A0D0DQ31_9AGAM</name>
<proteinExistence type="predicted"/>
<dbReference type="EMBL" id="KN825826">
    <property type="protein sequence ID" value="KIK81285.1"/>
    <property type="molecule type" value="Genomic_DNA"/>
</dbReference>
<feature type="compositionally biased region" description="Polar residues" evidence="1">
    <location>
        <begin position="879"/>
        <end position="890"/>
    </location>
</feature>
<dbReference type="OrthoDB" id="548295at2759"/>
<feature type="region of interest" description="Disordered" evidence="1">
    <location>
        <begin position="222"/>
        <end position="345"/>
    </location>
</feature>
<dbReference type="PROSITE" id="PS50020">
    <property type="entry name" value="WW_DOMAIN_2"/>
    <property type="match status" value="1"/>
</dbReference>